<feature type="transmembrane region" description="Helical" evidence="9">
    <location>
        <begin position="34"/>
        <end position="51"/>
    </location>
</feature>
<evidence type="ECO:0000256" key="2">
    <source>
        <dbReference type="ARBA" id="ARBA00007127"/>
    </source>
</evidence>
<keyword evidence="6 9" id="KW-0067">ATP-binding</keyword>
<dbReference type="GO" id="GO:0005524">
    <property type="term" value="F:ATP binding"/>
    <property type="evidence" value="ECO:0007669"/>
    <property type="project" value="UniProtKB-KW"/>
</dbReference>
<dbReference type="PANTHER" id="PTHR31187:SF1">
    <property type="entry name" value="ADP,ATP CARRIER PROTEIN 1"/>
    <property type="match status" value="1"/>
</dbReference>
<dbReference type="InterPro" id="IPR036259">
    <property type="entry name" value="MFS_trans_sf"/>
</dbReference>
<feature type="transmembrane region" description="Helical" evidence="9">
    <location>
        <begin position="457"/>
        <end position="475"/>
    </location>
</feature>
<dbReference type="RefSeq" id="WP_011526090.1">
    <property type="nucleotide sequence ID" value="NC_008011.1"/>
</dbReference>
<dbReference type="AlphaFoldDB" id="Q1MSG2"/>
<evidence type="ECO:0000256" key="8">
    <source>
        <dbReference type="ARBA" id="ARBA00023136"/>
    </source>
</evidence>
<gene>
    <name evidence="11" type="primary">tlc</name>
    <name evidence="11" type="ordered locus">LI0007</name>
</gene>
<feature type="transmembrane region" description="Helical" evidence="9">
    <location>
        <begin position="155"/>
        <end position="180"/>
    </location>
</feature>
<dbReference type="HOGENOM" id="CLU_023964_0_0_7"/>
<dbReference type="PANTHER" id="PTHR31187">
    <property type="match status" value="1"/>
</dbReference>
<feature type="transmembrane region" description="Helical" evidence="9">
    <location>
        <begin position="396"/>
        <end position="414"/>
    </location>
</feature>
<evidence type="ECO:0000313" key="11">
    <source>
        <dbReference type="EMBL" id="CAJ54063.1"/>
    </source>
</evidence>
<feature type="transmembrane region" description="Helical" evidence="9">
    <location>
        <begin position="238"/>
        <end position="255"/>
    </location>
</feature>
<evidence type="ECO:0000256" key="10">
    <source>
        <dbReference type="SAM" id="MobiDB-lite"/>
    </source>
</evidence>
<dbReference type="NCBIfam" id="TIGR00769">
    <property type="entry name" value="AAA"/>
    <property type="match status" value="1"/>
</dbReference>
<comment type="subcellular location">
    <subcellularLocation>
        <location evidence="1 9">Membrane</location>
        <topology evidence="1 9">Multi-pass membrane protein</topology>
    </subcellularLocation>
</comment>
<evidence type="ECO:0000313" key="12">
    <source>
        <dbReference type="Proteomes" id="UP000002430"/>
    </source>
</evidence>
<name>Q1MSG2_LAWIP</name>
<evidence type="ECO:0000256" key="5">
    <source>
        <dbReference type="ARBA" id="ARBA00022741"/>
    </source>
</evidence>
<dbReference type="Pfam" id="PF03219">
    <property type="entry name" value="TLC"/>
    <property type="match status" value="1"/>
</dbReference>
<dbReference type="Proteomes" id="UP000002430">
    <property type="component" value="Chromosome"/>
</dbReference>
<dbReference type="InterPro" id="IPR004667">
    <property type="entry name" value="ADP_ATP_car_bac_type"/>
</dbReference>
<keyword evidence="4 9" id="KW-0812">Transmembrane</keyword>
<keyword evidence="5 9" id="KW-0547">Nucleotide-binding</keyword>
<evidence type="ECO:0000256" key="3">
    <source>
        <dbReference type="ARBA" id="ARBA00022448"/>
    </source>
</evidence>
<dbReference type="OrthoDB" id="19786at2"/>
<feature type="transmembrane region" description="Helical" evidence="9">
    <location>
        <begin position="71"/>
        <end position="90"/>
    </location>
</feature>
<feature type="transmembrane region" description="Helical" evidence="9">
    <location>
        <begin position="102"/>
        <end position="122"/>
    </location>
</feature>
<feature type="transmembrane region" description="Helical" evidence="9">
    <location>
        <begin position="192"/>
        <end position="218"/>
    </location>
</feature>
<sequence>MSDKGKTGGSMPEEDFTGWRAILWPVYNFELKKFLPMGLMMLCILFIYRLVRDIKDTLMVSQATGGGAETLGFLKLWGVTPSAILFMIIFVKLANKLSKANLFYTIVSFFLGFFVLFGLVIYPLTEYFHMSYETISHLQTTMPRLYWVWPIIGNWSYAIFYILSELWGSVVLSALFWQFANEITKISEAKRFYSLFGFVGNFGLLASGSIIIICANIAKNSAVDGTIDVFGESLKYQMLAVLFFGLLLLYLYRWMNKNVLTDPKLYTPGAGSKKKSKPKLGLIESTKCILTSRYLLMISALVIGYGISINLVEGVWKGQIKLLYPDPNDFNVLMGKLALTTGFVTIIIMLIGANILRRFSWRTAALITPIFLMATSVIFFGVIIYENKMGLDATLWGFGVLLLAVVVGLMQNAFSKGVKYSLFDATKQMAYIPLDPELKVKGQAAVEILAGRLGKSGGAAIQSIMLLIIGGNVTLASQVEFLGSAVLVVVAFWIISVFGLSKQFETLQSEQQAEEANSKENKEVKDGELCTN</sequence>
<dbReference type="eggNOG" id="COG3202">
    <property type="taxonomic scope" value="Bacteria"/>
</dbReference>
<dbReference type="SUPFAM" id="SSF103473">
    <property type="entry name" value="MFS general substrate transporter"/>
    <property type="match status" value="1"/>
</dbReference>
<dbReference type="EMBL" id="AM180252">
    <property type="protein sequence ID" value="CAJ54063.1"/>
    <property type="molecule type" value="Genomic_DNA"/>
</dbReference>
<accession>Q1MSG2</accession>
<feature type="compositionally biased region" description="Basic and acidic residues" evidence="10">
    <location>
        <begin position="516"/>
        <end position="532"/>
    </location>
</feature>
<organism evidence="11 12">
    <name type="scientific">Lawsonia intracellularis (strain PHE/MN1-00)</name>
    <dbReference type="NCBI Taxonomy" id="363253"/>
    <lineage>
        <taxon>Bacteria</taxon>
        <taxon>Pseudomonadati</taxon>
        <taxon>Thermodesulfobacteriota</taxon>
        <taxon>Desulfovibrionia</taxon>
        <taxon>Desulfovibrionales</taxon>
        <taxon>Desulfovibrionaceae</taxon>
        <taxon>Lawsonia</taxon>
    </lineage>
</organism>
<proteinExistence type="inferred from homology"/>
<keyword evidence="7 9" id="KW-1133">Transmembrane helix</keyword>
<comment type="similarity">
    <text evidence="2 9">Belongs to the ADP/ATP translocase tlc family.</text>
</comment>
<dbReference type="KEGG" id="lip:LI0007"/>
<evidence type="ECO:0000256" key="4">
    <source>
        <dbReference type="ARBA" id="ARBA00022692"/>
    </source>
</evidence>
<evidence type="ECO:0000256" key="9">
    <source>
        <dbReference type="RuleBase" id="RU363121"/>
    </source>
</evidence>
<keyword evidence="3 9" id="KW-0813">Transport</keyword>
<evidence type="ECO:0000256" key="1">
    <source>
        <dbReference type="ARBA" id="ARBA00004141"/>
    </source>
</evidence>
<dbReference type="GO" id="GO:0005471">
    <property type="term" value="F:ATP:ADP antiporter activity"/>
    <property type="evidence" value="ECO:0007669"/>
    <property type="project" value="InterPro"/>
</dbReference>
<protein>
    <recommendedName>
        <fullName evidence="9">ADP,ATP carrier protein</fullName>
    </recommendedName>
</protein>
<feature type="transmembrane region" description="Helical" evidence="9">
    <location>
        <begin position="363"/>
        <end position="384"/>
    </location>
</feature>
<evidence type="ECO:0000256" key="6">
    <source>
        <dbReference type="ARBA" id="ARBA00022840"/>
    </source>
</evidence>
<feature type="transmembrane region" description="Helical" evidence="9">
    <location>
        <begin position="332"/>
        <end position="356"/>
    </location>
</feature>
<feature type="region of interest" description="Disordered" evidence="10">
    <location>
        <begin position="512"/>
        <end position="532"/>
    </location>
</feature>
<dbReference type="GO" id="GO:0016020">
    <property type="term" value="C:membrane"/>
    <property type="evidence" value="ECO:0007669"/>
    <property type="project" value="UniProtKB-SubCell"/>
</dbReference>
<keyword evidence="12" id="KW-1185">Reference proteome</keyword>
<reference evidence="11 12" key="1">
    <citation type="submission" date="2005-11" db="EMBL/GenBank/DDBJ databases">
        <title>The complete genome sequence of Lawsonia intracellularis: the causative agent of proliferative enteropathy.</title>
        <authorList>
            <person name="Kaur K."/>
            <person name="Zhang Q."/>
            <person name="Beckler D."/>
            <person name="Munir S."/>
            <person name="Li L."/>
            <person name="Kinsley K."/>
            <person name="Herron L."/>
            <person name="Peterson A."/>
            <person name="May B."/>
            <person name="Singh S."/>
            <person name="Gebhart C."/>
            <person name="Kapur V."/>
        </authorList>
    </citation>
    <scope>NUCLEOTIDE SEQUENCE [LARGE SCALE GENOMIC DNA]</scope>
    <source>
        <strain evidence="11 12">PHE/MN1-00</strain>
    </source>
</reference>
<evidence type="ECO:0000256" key="7">
    <source>
        <dbReference type="ARBA" id="ARBA00022989"/>
    </source>
</evidence>
<keyword evidence="8 9" id="KW-0472">Membrane</keyword>
<feature type="transmembrane region" description="Helical" evidence="9">
    <location>
        <begin position="294"/>
        <end position="312"/>
    </location>
</feature>
<feature type="transmembrane region" description="Helical" evidence="9">
    <location>
        <begin position="481"/>
        <end position="500"/>
    </location>
</feature>